<keyword evidence="12" id="KW-1185">Reference proteome</keyword>
<protein>
    <submittedName>
        <fullName evidence="11">HlyD family secretion protein</fullName>
    </submittedName>
</protein>
<evidence type="ECO:0000256" key="8">
    <source>
        <dbReference type="SAM" id="Phobius"/>
    </source>
</evidence>
<dbReference type="PANTHER" id="PTHR30386:SF26">
    <property type="entry name" value="TRANSPORT PROTEIN COMB"/>
    <property type="match status" value="1"/>
</dbReference>
<reference evidence="11 12" key="1">
    <citation type="submission" date="2018-06" db="EMBL/GenBank/DDBJ databases">
        <title>Comparative genomics of Brasilonema spp. strains.</title>
        <authorList>
            <person name="Alvarenga D.O."/>
            <person name="Fiore M.F."/>
            <person name="Varani A.M."/>
        </authorList>
    </citation>
    <scope>NUCLEOTIDE SEQUENCE [LARGE SCALE GENOMIC DNA]</scope>
    <source>
        <strain evidence="11 12">CENA114</strain>
    </source>
</reference>
<evidence type="ECO:0000256" key="5">
    <source>
        <dbReference type="ARBA" id="ARBA00023136"/>
    </source>
</evidence>
<keyword evidence="6" id="KW-0175">Coiled coil</keyword>
<feature type="domain" description="CzcB-like barrel-sandwich hybrid" evidence="9">
    <location>
        <begin position="106"/>
        <end position="401"/>
    </location>
</feature>
<organism evidence="11 12">
    <name type="scientific">Brasilonema sennae CENA114</name>
    <dbReference type="NCBI Taxonomy" id="415709"/>
    <lineage>
        <taxon>Bacteria</taxon>
        <taxon>Bacillati</taxon>
        <taxon>Cyanobacteriota</taxon>
        <taxon>Cyanophyceae</taxon>
        <taxon>Nostocales</taxon>
        <taxon>Scytonemataceae</taxon>
        <taxon>Brasilonema</taxon>
        <taxon>Bromeliae group (in: Brasilonema)</taxon>
    </lineage>
</organism>
<dbReference type="Pfam" id="PF26002">
    <property type="entry name" value="Beta-barrel_AprE"/>
    <property type="match status" value="1"/>
</dbReference>
<dbReference type="Pfam" id="PF25973">
    <property type="entry name" value="BSH_CzcB"/>
    <property type="match status" value="1"/>
</dbReference>
<dbReference type="EMBL" id="CP030118">
    <property type="protein sequence ID" value="QDL07019.1"/>
    <property type="molecule type" value="Genomic_DNA"/>
</dbReference>
<dbReference type="Gene3D" id="2.40.50.100">
    <property type="match status" value="1"/>
</dbReference>
<evidence type="ECO:0000259" key="10">
    <source>
        <dbReference type="Pfam" id="PF26002"/>
    </source>
</evidence>
<dbReference type="Proteomes" id="UP000503129">
    <property type="component" value="Chromosome"/>
</dbReference>
<dbReference type="InterPro" id="IPR050739">
    <property type="entry name" value="MFP"/>
</dbReference>
<feature type="coiled-coil region" evidence="6">
    <location>
        <begin position="292"/>
        <end position="351"/>
    </location>
</feature>
<evidence type="ECO:0000256" key="6">
    <source>
        <dbReference type="SAM" id="Coils"/>
    </source>
</evidence>
<keyword evidence="5 8" id="KW-0472">Membrane</keyword>
<evidence type="ECO:0000256" key="7">
    <source>
        <dbReference type="SAM" id="MobiDB-lite"/>
    </source>
</evidence>
<evidence type="ECO:0000259" key="9">
    <source>
        <dbReference type="Pfam" id="PF25973"/>
    </source>
</evidence>
<dbReference type="AlphaFoldDB" id="A0A856MAF3"/>
<gene>
    <name evidence="11" type="ORF">DP114_03020</name>
</gene>
<proteinExistence type="inferred from homology"/>
<evidence type="ECO:0000256" key="4">
    <source>
        <dbReference type="ARBA" id="ARBA00022989"/>
    </source>
</evidence>
<keyword evidence="3 8" id="KW-0812">Transmembrane</keyword>
<dbReference type="PRINTS" id="PR01490">
    <property type="entry name" value="RTXTOXIND"/>
</dbReference>
<dbReference type="PANTHER" id="PTHR30386">
    <property type="entry name" value="MEMBRANE FUSION SUBUNIT OF EMRAB-TOLC MULTIDRUG EFFLUX PUMP"/>
    <property type="match status" value="1"/>
</dbReference>
<comment type="subcellular location">
    <subcellularLocation>
        <location evidence="1">Membrane</location>
        <topology evidence="1">Single-pass membrane protein</topology>
    </subcellularLocation>
</comment>
<dbReference type="InterPro" id="IPR058982">
    <property type="entry name" value="Beta-barrel_AprE"/>
</dbReference>
<accession>A0A856MAF3</accession>
<evidence type="ECO:0000256" key="3">
    <source>
        <dbReference type="ARBA" id="ARBA00022692"/>
    </source>
</evidence>
<keyword evidence="4 8" id="KW-1133">Transmembrane helix</keyword>
<dbReference type="GO" id="GO:0016020">
    <property type="term" value="C:membrane"/>
    <property type="evidence" value="ECO:0007669"/>
    <property type="project" value="UniProtKB-SubCell"/>
</dbReference>
<evidence type="ECO:0000313" key="11">
    <source>
        <dbReference type="EMBL" id="QDL07019.1"/>
    </source>
</evidence>
<dbReference type="SUPFAM" id="SSF111369">
    <property type="entry name" value="HlyD-like secretion proteins"/>
    <property type="match status" value="1"/>
</dbReference>
<dbReference type="KEGG" id="bsen:DP114_03020"/>
<feature type="coiled-coil region" evidence="6">
    <location>
        <begin position="137"/>
        <end position="210"/>
    </location>
</feature>
<dbReference type="InterPro" id="IPR058647">
    <property type="entry name" value="BSH_CzcB-like"/>
</dbReference>
<feature type="region of interest" description="Disordered" evidence="7">
    <location>
        <begin position="1"/>
        <end position="39"/>
    </location>
</feature>
<sequence>MANTPRHRPDPLTKLESDKHKSYIPSEEVSESIESTDQAEPIDQAQENWYFGTEELLDALPRAWTRSSLYLLLIFAITVLPWAMFSKVDETESARGRLEPKGATQKLDSPVGGSVTAVNVKEGDTVKSGQVLLELDSQVLKTEFKQVQTKLDGLKNRRESLQLVKNQLTLSVQTQQQQNQAQLLAKQSQVDQARQNLDALKAVYNLQNEEKLAKVDQVQQALDSSKAAYKLAEVRFQASQQKVPRYKKAYQDGVMPQERFEEIQQSAKENYEHLVQAQSDIAQAQFSLKEQQSSYQRTIQQARSQIEQAELRFKEEQRNYQSLVHTGELAQLKIEEELKQLQSQINSLHSEIGQTGSQMISYKIQLQQRVLRSPVDGVIFEFPTTKPGAVLQPGQRVAQIAQLNRGLVLKAVMPNQHSGFLKAGMPVKAKFDAYPFGEYGIVSGKVNWISPDSKVSQTPQGSVENFELEITLDKQYIHNGNKPIQLTPGQTATAEVVIRRRRVIHFILDPFQKLHKGGLEV</sequence>
<evidence type="ECO:0000256" key="1">
    <source>
        <dbReference type="ARBA" id="ARBA00004167"/>
    </source>
</evidence>
<dbReference type="RefSeq" id="WP_171975412.1">
    <property type="nucleotide sequence ID" value="NZ_CAWOXK010000001.1"/>
</dbReference>
<feature type="compositionally biased region" description="Basic and acidic residues" evidence="7">
    <location>
        <begin position="7"/>
        <end position="21"/>
    </location>
</feature>
<evidence type="ECO:0000256" key="2">
    <source>
        <dbReference type="ARBA" id="ARBA00009477"/>
    </source>
</evidence>
<evidence type="ECO:0000313" key="12">
    <source>
        <dbReference type="Proteomes" id="UP000503129"/>
    </source>
</evidence>
<feature type="transmembrane region" description="Helical" evidence="8">
    <location>
        <begin position="69"/>
        <end position="85"/>
    </location>
</feature>
<name>A0A856MAF3_9CYAN</name>
<comment type="similarity">
    <text evidence="2">Belongs to the membrane fusion protein (MFP) (TC 8.A.1) family.</text>
</comment>
<feature type="domain" description="AprE-like beta-barrel" evidence="10">
    <location>
        <begin position="407"/>
        <end position="497"/>
    </location>
</feature>
<dbReference type="Gene3D" id="2.40.30.170">
    <property type="match status" value="1"/>
</dbReference>